<evidence type="ECO:0000313" key="1">
    <source>
        <dbReference type="EMBL" id="SER48446.1"/>
    </source>
</evidence>
<reference evidence="1 2" key="1">
    <citation type="submission" date="2016-10" db="EMBL/GenBank/DDBJ databases">
        <authorList>
            <person name="de Groot N.N."/>
        </authorList>
    </citation>
    <scope>NUCLEOTIDE SEQUENCE [LARGE SCALE GENOMIC DNA]</scope>
    <source>
        <strain evidence="1 2">A52C2</strain>
    </source>
</reference>
<protein>
    <submittedName>
        <fullName evidence="1">Uncharacterized protein</fullName>
    </submittedName>
</protein>
<gene>
    <name evidence="1" type="ORF">SAMN05216548_1214</name>
</gene>
<proteinExistence type="predicted"/>
<sequence>MTDVLAGRYDAGIRLGERLEKDMIALAVRPPLRVAVKVSPGCLSDYPSAPESAALTAHRRVACGDGHARPGAGV</sequence>
<dbReference type="AlphaFoldDB" id="A0A1H9PJH6"/>
<dbReference type="EMBL" id="FOFG01000021">
    <property type="protein sequence ID" value="SER48446.1"/>
    <property type="molecule type" value="Genomic_DNA"/>
</dbReference>
<keyword evidence="2" id="KW-1185">Reference proteome</keyword>
<dbReference type="RefSeq" id="WP_177176942.1">
    <property type="nucleotide sequence ID" value="NZ_FOFG01000021.1"/>
</dbReference>
<evidence type="ECO:0000313" key="2">
    <source>
        <dbReference type="Proteomes" id="UP000199647"/>
    </source>
</evidence>
<name>A0A1H9PJH6_9HYPH</name>
<organism evidence="1 2">
    <name type="scientific">Faunimonas pinastri</name>
    <dbReference type="NCBI Taxonomy" id="1855383"/>
    <lineage>
        <taxon>Bacteria</taxon>
        <taxon>Pseudomonadati</taxon>
        <taxon>Pseudomonadota</taxon>
        <taxon>Alphaproteobacteria</taxon>
        <taxon>Hyphomicrobiales</taxon>
        <taxon>Afifellaceae</taxon>
        <taxon>Faunimonas</taxon>
    </lineage>
</organism>
<accession>A0A1H9PJH6</accession>
<dbReference type="Proteomes" id="UP000199647">
    <property type="component" value="Unassembled WGS sequence"/>
</dbReference>